<evidence type="ECO:0000313" key="2">
    <source>
        <dbReference type="EMBL" id="MBL0394280.1"/>
    </source>
</evidence>
<organism evidence="2 3">
    <name type="scientific">Ramlibacter monticola</name>
    <dbReference type="NCBI Taxonomy" id="1926872"/>
    <lineage>
        <taxon>Bacteria</taxon>
        <taxon>Pseudomonadati</taxon>
        <taxon>Pseudomonadota</taxon>
        <taxon>Betaproteobacteria</taxon>
        <taxon>Burkholderiales</taxon>
        <taxon>Comamonadaceae</taxon>
        <taxon>Ramlibacter</taxon>
    </lineage>
</organism>
<keyword evidence="1" id="KW-1133">Transmembrane helix</keyword>
<keyword evidence="3" id="KW-1185">Reference proteome</keyword>
<dbReference type="Proteomes" id="UP000599109">
    <property type="component" value="Unassembled WGS sequence"/>
</dbReference>
<feature type="transmembrane region" description="Helical" evidence="1">
    <location>
        <begin position="231"/>
        <end position="255"/>
    </location>
</feature>
<feature type="transmembrane region" description="Helical" evidence="1">
    <location>
        <begin position="88"/>
        <end position="105"/>
    </location>
</feature>
<comment type="caution">
    <text evidence="2">The sequence shown here is derived from an EMBL/GenBank/DDBJ whole genome shotgun (WGS) entry which is preliminary data.</text>
</comment>
<protein>
    <submittedName>
        <fullName evidence="2">Uncharacterized protein</fullName>
    </submittedName>
</protein>
<feature type="transmembrane region" description="Helical" evidence="1">
    <location>
        <begin position="167"/>
        <end position="187"/>
    </location>
</feature>
<dbReference type="EMBL" id="JAEQNE010000007">
    <property type="protein sequence ID" value="MBL0394280.1"/>
    <property type="molecule type" value="Genomic_DNA"/>
</dbReference>
<feature type="transmembrane region" description="Helical" evidence="1">
    <location>
        <begin position="111"/>
        <end position="133"/>
    </location>
</feature>
<dbReference type="RefSeq" id="WP_201676936.1">
    <property type="nucleotide sequence ID" value="NZ_JAEQNE010000007.1"/>
</dbReference>
<name>A0A936Z3D2_9BURK</name>
<proteinExistence type="predicted"/>
<evidence type="ECO:0000256" key="1">
    <source>
        <dbReference type="SAM" id="Phobius"/>
    </source>
</evidence>
<accession>A0A936Z3D2</accession>
<sequence>MDAQEFMSLYEHELPPDQRKAAKRFAMDMPNRYQLDGDRLYGFDGSVVEFHPNDRKGARVLVGARRDALDRLEHLGYRTTQVLLRPKYLVTFCAVLGVPGLYFNFSGNGVGLIPITCCFLVWLLLRVSLWVAARRRNSARRLFTSRGRKEPQLAKQRQPAAARNYRNWRVGFALVAALATYLVLGIGTDWLHDWLFLEYTSIQDGVEVCAGSGWDRECDTEDGVRAYTSHAVAFLGNTVALITTVSRAAAGYWVYRLISPRE</sequence>
<dbReference type="AlphaFoldDB" id="A0A936Z3D2"/>
<keyword evidence="1" id="KW-0472">Membrane</keyword>
<gene>
    <name evidence="2" type="ORF">JJ685_24285</name>
</gene>
<evidence type="ECO:0000313" key="3">
    <source>
        <dbReference type="Proteomes" id="UP000599109"/>
    </source>
</evidence>
<keyword evidence="1" id="KW-0812">Transmembrane</keyword>
<reference evidence="2 3" key="1">
    <citation type="journal article" date="2017" name="Int. J. Syst. Evol. Microbiol.">
        <title>Ramlibacter monticola sp. nov., isolated from forest soil.</title>
        <authorList>
            <person name="Chaudhary D.K."/>
            <person name="Kim J."/>
        </authorList>
    </citation>
    <scope>NUCLEOTIDE SEQUENCE [LARGE SCALE GENOMIC DNA]</scope>
    <source>
        <strain evidence="2 3">KACC 19175</strain>
    </source>
</reference>